<dbReference type="EMBL" id="CP127389">
    <property type="protein sequence ID" value="WIV86802.1"/>
    <property type="molecule type" value="Genomic_DNA"/>
</dbReference>
<dbReference type="InterPro" id="IPR008966">
    <property type="entry name" value="Adhesion_dom_sf"/>
</dbReference>
<dbReference type="RefSeq" id="WP_285804430.1">
    <property type="nucleotide sequence ID" value="NZ_CP127389.1"/>
</dbReference>
<evidence type="ECO:0000313" key="2">
    <source>
        <dbReference type="Proteomes" id="UP001226651"/>
    </source>
</evidence>
<organism evidence="1 2">
    <name type="scientific">Proteus appendicitidis</name>
    <dbReference type="NCBI Taxonomy" id="3034648"/>
    <lineage>
        <taxon>Bacteria</taxon>
        <taxon>Pseudomonadati</taxon>
        <taxon>Pseudomonadota</taxon>
        <taxon>Gammaproteobacteria</taxon>
        <taxon>Enterobacterales</taxon>
        <taxon>Morganellaceae</taxon>
        <taxon>Proteus</taxon>
    </lineage>
</organism>
<dbReference type="Proteomes" id="UP001226651">
    <property type="component" value="Chromosome"/>
</dbReference>
<accession>A0ABY8Y3G4</accession>
<name>A0ABY8Y3G4_9GAMM</name>
<dbReference type="SUPFAM" id="SSF49401">
    <property type="entry name" value="Bacterial adhesins"/>
    <property type="match status" value="1"/>
</dbReference>
<keyword evidence="2" id="KW-1185">Reference proteome</keyword>
<protein>
    <submittedName>
        <fullName evidence="1">Fimbrial protein</fullName>
    </submittedName>
</protein>
<sequence length="197" mass="22709">MSLSKNKVLDMKNKIHFVYLIITLLYSSFSFSSMPRRGDHYIPQSCDIDYIYENTSDRFSINGNDFLSYEAGELASTDPHIILISIKDCSKSYGDVRLKIENTSIDHITGYLKNTINDNNASSNIAFQLLYNVEERPINLNKESEFTEKLIDGEAEFYFLVNYVKKDNMPPASGYIESNIHFIMTINDDIVVFNEYD</sequence>
<evidence type="ECO:0000313" key="1">
    <source>
        <dbReference type="EMBL" id="WIV86802.1"/>
    </source>
</evidence>
<proteinExistence type="predicted"/>
<dbReference type="Gene3D" id="2.60.40.1090">
    <property type="entry name" value="Fimbrial-type adhesion domain"/>
    <property type="match status" value="1"/>
</dbReference>
<dbReference type="InterPro" id="IPR036937">
    <property type="entry name" value="Adhesion_dom_fimbrial_sf"/>
</dbReference>
<reference evidence="1 2" key="1">
    <citation type="submission" date="2023-06" db="EMBL/GenBank/DDBJ databases">
        <title>Proteus appendicitidis sp. nov., isolated from the appendiceal pus of an appendicitis patient in Yongzhou, China.</title>
        <authorList>
            <person name="Cai X."/>
        </authorList>
    </citation>
    <scope>NUCLEOTIDE SEQUENCE [LARGE SCALE GENOMIC DNA]</scope>
    <source>
        <strain evidence="1 2">HZ0627</strain>
    </source>
</reference>
<gene>
    <name evidence="1" type="ORF">QQS39_09890</name>
</gene>